<keyword evidence="7" id="KW-1185">Reference proteome</keyword>
<feature type="region of interest" description="Disordered" evidence="5">
    <location>
        <begin position="143"/>
        <end position="168"/>
    </location>
</feature>
<sequence>MVAAPYSPAMSGTNQDSVGQGEQIASRDERIATPASRTGVLSDARREMLEAPKVSPNPALLNLLNRKDRKLGFESGGEEDYLSLGAEACNFLQSQQIKHKVPPPVAPKPVIDPNSPLWTPQIEIINQDMPQQAENSVFTPALAPTIETTPAPELEPTPAPAPEPSPLLPPRRLLPAIPLWNSPHGLYKNLKLNSLCK</sequence>
<feature type="compositionally biased region" description="Polar residues" evidence="5">
    <location>
        <begin position="10"/>
        <end position="20"/>
    </location>
</feature>
<evidence type="ECO:0000313" key="6">
    <source>
        <dbReference type="EMBL" id="KAF3837002.1"/>
    </source>
</evidence>
<dbReference type="GO" id="GO:0015629">
    <property type="term" value="C:actin cytoskeleton"/>
    <property type="evidence" value="ECO:0007669"/>
    <property type="project" value="TreeGrafter"/>
</dbReference>
<dbReference type="AlphaFoldDB" id="A0A7J5XIS5"/>
<dbReference type="Proteomes" id="UP000518266">
    <property type="component" value="Unassembled WGS sequence"/>
</dbReference>
<protein>
    <submittedName>
        <fullName evidence="6">Uncharacterized protein</fullName>
    </submittedName>
</protein>
<accession>A0A7J5XIS5</accession>
<dbReference type="GO" id="GO:0030018">
    <property type="term" value="C:Z disc"/>
    <property type="evidence" value="ECO:0007669"/>
    <property type="project" value="TreeGrafter"/>
</dbReference>
<dbReference type="GO" id="GO:0032233">
    <property type="term" value="P:positive regulation of actin filament bundle assembly"/>
    <property type="evidence" value="ECO:0007669"/>
    <property type="project" value="TreeGrafter"/>
</dbReference>
<evidence type="ECO:0000256" key="2">
    <source>
        <dbReference type="ARBA" id="ARBA00022490"/>
    </source>
</evidence>
<dbReference type="InterPro" id="IPR051976">
    <property type="entry name" value="Synaptopodin_domain"/>
</dbReference>
<dbReference type="OrthoDB" id="6502734at2759"/>
<evidence type="ECO:0000256" key="1">
    <source>
        <dbReference type="ARBA" id="ARBA00004496"/>
    </source>
</evidence>
<gene>
    <name evidence="6" type="ORF">F7725_004466</name>
</gene>
<feature type="compositionally biased region" description="Pro residues" evidence="5">
    <location>
        <begin position="153"/>
        <end position="168"/>
    </location>
</feature>
<reference evidence="6 7" key="1">
    <citation type="submission" date="2020-03" db="EMBL/GenBank/DDBJ databases">
        <title>Dissostichus mawsoni Genome sequencing and assembly.</title>
        <authorList>
            <person name="Park H."/>
        </authorList>
    </citation>
    <scope>NUCLEOTIDE SEQUENCE [LARGE SCALE GENOMIC DNA]</scope>
    <source>
        <strain evidence="6">DM0001</strain>
        <tissue evidence="6">Muscle</tissue>
    </source>
</reference>
<dbReference type="PANTHER" id="PTHR24217:SF9">
    <property type="entry name" value="SYNAPTOPODIN-2"/>
    <property type="match status" value="1"/>
</dbReference>
<name>A0A7J5XIS5_DISMA</name>
<evidence type="ECO:0000256" key="4">
    <source>
        <dbReference type="ARBA" id="ARBA00038161"/>
    </source>
</evidence>
<feature type="region of interest" description="Disordered" evidence="5">
    <location>
        <begin position="1"/>
        <end position="44"/>
    </location>
</feature>
<keyword evidence="3" id="KW-0597">Phosphoprotein</keyword>
<evidence type="ECO:0000256" key="5">
    <source>
        <dbReference type="SAM" id="MobiDB-lite"/>
    </source>
</evidence>
<comment type="similarity">
    <text evidence="4">Belongs to the synaptopodin family.</text>
</comment>
<comment type="subcellular location">
    <subcellularLocation>
        <location evidence="1">Cytoplasm</location>
    </subcellularLocation>
</comment>
<organism evidence="6 7">
    <name type="scientific">Dissostichus mawsoni</name>
    <name type="common">Antarctic cod</name>
    <dbReference type="NCBI Taxonomy" id="36200"/>
    <lineage>
        <taxon>Eukaryota</taxon>
        <taxon>Metazoa</taxon>
        <taxon>Chordata</taxon>
        <taxon>Craniata</taxon>
        <taxon>Vertebrata</taxon>
        <taxon>Euteleostomi</taxon>
        <taxon>Actinopterygii</taxon>
        <taxon>Neopterygii</taxon>
        <taxon>Teleostei</taxon>
        <taxon>Neoteleostei</taxon>
        <taxon>Acanthomorphata</taxon>
        <taxon>Eupercaria</taxon>
        <taxon>Perciformes</taxon>
        <taxon>Notothenioidei</taxon>
        <taxon>Nototheniidae</taxon>
        <taxon>Dissostichus</taxon>
    </lineage>
</organism>
<evidence type="ECO:0000313" key="7">
    <source>
        <dbReference type="Proteomes" id="UP000518266"/>
    </source>
</evidence>
<dbReference type="GO" id="GO:0005634">
    <property type="term" value="C:nucleus"/>
    <property type="evidence" value="ECO:0007669"/>
    <property type="project" value="TreeGrafter"/>
</dbReference>
<dbReference type="EMBL" id="JAAKFY010000023">
    <property type="protein sequence ID" value="KAF3837002.1"/>
    <property type="molecule type" value="Genomic_DNA"/>
</dbReference>
<dbReference type="PANTHER" id="PTHR24217">
    <property type="entry name" value="PUTATIVE-RELATED"/>
    <property type="match status" value="1"/>
</dbReference>
<comment type="caution">
    <text evidence="6">The sequence shown here is derived from an EMBL/GenBank/DDBJ whole genome shotgun (WGS) entry which is preliminary data.</text>
</comment>
<keyword evidence="2" id="KW-0963">Cytoplasm</keyword>
<dbReference type="GO" id="GO:0003779">
    <property type="term" value="F:actin binding"/>
    <property type="evidence" value="ECO:0007669"/>
    <property type="project" value="TreeGrafter"/>
</dbReference>
<evidence type="ECO:0000256" key="3">
    <source>
        <dbReference type="ARBA" id="ARBA00022553"/>
    </source>
</evidence>
<proteinExistence type="inferred from homology"/>
<feature type="compositionally biased region" description="Low complexity" evidence="5">
    <location>
        <begin position="143"/>
        <end position="152"/>
    </location>
</feature>